<dbReference type="SUPFAM" id="SSF52833">
    <property type="entry name" value="Thioredoxin-like"/>
    <property type="match status" value="1"/>
</dbReference>
<keyword evidence="2" id="KW-0808">Transferase</keyword>
<dbReference type="FunFam" id="3.40.30.10:FF:000016">
    <property type="entry name" value="Glutathione S-transferase F2"/>
    <property type="match status" value="1"/>
</dbReference>
<dbReference type="SFLD" id="SFLDS00019">
    <property type="entry name" value="Glutathione_Transferase_(cytos"/>
    <property type="match status" value="1"/>
</dbReference>
<comment type="catalytic activity">
    <reaction evidence="3">
        <text>RX + glutathione = an S-substituted glutathione + a halide anion + H(+)</text>
        <dbReference type="Rhea" id="RHEA:16437"/>
        <dbReference type="ChEBI" id="CHEBI:15378"/>
        <dbReference type="ChEBI" id="CHEBI:16042"/>
        <dbReference type="ChEBI" id="CHEBI:17792"/>
        <dbReference type="ChEBI" id="CHEBI:57925"/>
        <dbReference type="ChEBI" id="CHEBI:90779"/>
        <dbReference type="EC" id="2.5.1.18"/>
    </reaction>
</comment>
<dbReference type="Gene3D" id="3.40.30.10">
    <property type="entry name" value="Glutaredoxin"/>
    <property type="match status" value="1"/>
</dbReference>
<dbReference type="AlphaFoldDB" id="A0AAD7FIF9"/>
<dbReference type="GO" id="GO:0043295">
    <property type="term" value="F:glutathione binding"/>
    <property type="evidence" value="ECO:0007669"/>
    <property type="project" value="TreeGrafter"/>
</dbReference>
<dbReference type="EC" id="2.5.1.18" evidence="1"/>
<dbReference type="InterPro" id="IPR036249">
    <property type="entry name" value="Thioredoxin-like_sf"/>
</dbReference>
<evidence type="ECO:0000256" key="2">
    <source>
        <dbReference type="ARBA" id="ARBA00022679"/>
    </source>
</evidence>
<sequence length="221" mass="24648">MVLKLYGISMAAGSTLAVAMALVEKDVPFELVPLDLRARAHKTPEFLAIQPFGQVPAIDDDGFILFETRAICRYLEQKYADRGTSLMPSYQDAQAMGRFEQAASIEMSHFQPHAYAIYFEGLSKPRKGVAKDQAVWDREVALLSEKFNVYEAILGKQKYLAGDEFSLVDLFHISFGWLLAPAGCDLLTTKGPNLARWWKAVTSRPSLKNLQLGEEIKSTAL</sequence>
<dbReference type="PROSITE" id="PS50404">
    <property type="entry name" value="GST_NTER"/>
    <property type="match status" value="1"/>
</dbReference>
<dbReference type="PANTHER" id="PTHR43900:SF3">
    <property type="entry name" value="GLUTATHIONE S-TRANSFERASE RHO"/>
    <property type="match status" value="1"/>
</dbReference>
<dbReference type="InterPro" id="IPR036282">
    <property type="entry name" value="Glutathione-S-Trfase_C_sf"/>
</dbReference>
<evidence type="ECO:0000259" key="5">
    <source>
        <dbReference type="PROSITE" id="PS50404"/>
    </source>
</evidence>
<dbReference type="GO" id="GO:0005737">
    <property type="term" value="C:cytoplasm"/>
    <property type="evidence" value="ECO:0007669"/>
    <property type="project" value="TreeGrafter"/>
</dbReference>
<accession>A0AAD7FIF9</accession>
<dbReference type="InterPro" id="IPR010987">
    <property type="entry name" value="Glutathione-S-Trfase_C-like"/>
</dbReference>
<protein>
    <recommendedName>
        <fullName evidence="1">glutathione transferase</fullName>
        <ecNumber evidence="1">2.5.1.18</ecNumber>
    </recommendedName>
</protein>
<dbReference type="Gene3D" id="1.20.1050.10">
    <property type="match status" value="1"/>
</dbReference>
<dbReference type="GO" id="GO:0006749">
    <property type="term" value="P:glutathione metabolic process"/>
    <property type="evidence" value="ECO:0007669"/>
    <property type="project" value="TreeGrafter"/>
</dbReference>
<comment type="similarity">
    <text evidence="4">Belongs to the GST superfamily.</text>
</comment>
<evidence type="ECO:0000256" key="1">
    <source>
        <dbReference type="ARBA" id="ARBA00012452"/>
    </source>
</evidence>
<organism evidence="7 8">
    <name type="scientific">Roridomyces roridus</name>
    <dbReference type="NCBI Taxonomy" id="1738132"/>
    <lineage>
        <taxon>Eukaryota</taxon>
        <taxon>Fungi</taxon>
        <taxon>Dikarya</taxon>
        <taxon>Basidiomycota</taxon>
        <taxon>Agaricomycotina</taxon>
        <taxon>Agaricomycetes</taxon>
        <taxon>Agaricomycetidae</taxon>
        <taxon>Agaricales</taxon>
        <taxon>Marasmiineae</taxon>
        <taxon>Mycenaceae</taxon>
        <taxon>Roridomyces</taxon>
    </lineage>
</organism>
<evidence type="ECO:0000256" key="4">
    <source>
        <dbReference type="RuleBase" id="RU003494"/>
    </source>
</evidence>
<dbReference type="InterPro" id="IPR004045">
    <property type="entry name" value="Glutathione_S-Trfase_N"/>
</dbReference>
<evidence type="ECO:0000313" key="7">
    <source>
        <dbReference type="EMBL" id="KAJ7626036.1"/>
    </source>
</evidence>
<evidence type="ECO:0000256" key="3">
    <source>
        <dbReference type="ARBA" id="ARBA00047960"/>
    </source>
</evidence>
<dbReference type="PROSITE" id="PS50405">
    <property type="entry name" value="GST_CTER"/>
    <property type="match status" value="1"/>
</dbReference>
<dbReference type="SUPFAM" id="SSF47616">
    <property type="entry name" value="GST C-terminal domain-like"/>
    <property type="match status" value="1"/>
</dbReference>
<dbReference type="GO" id="GO:0004364">
    <property type="term" value="F:glutathione transferase activity"/>
    <property type="evidence" value="ECO:0007669"/>
    <property type="project" value="UniProtKB-EC"/>
</dbReference>
<evidence type="ECO:0000259" key="6">
    <source>
        <dbReference type="PROSITE" id="PS50405"/>
    </source>
</evidence>
<dbReference type="Proteomes" id="UP001221142">
    <property type="component" value="Unassembled WGS sequence"/>
</dbReference>
<proteinExistence type="inferred from homology"/>
<dbReference type="InterPro" id="IPR040079">
    <property type="entry name" value="Glutathione_S-Trfase"/>
</dbReference>
<comment type="caution">
    <text evidence="7">The sequence shown here is derived from an EMBL/GenBank/DDBJ whole genome shotgun (WGS) entry which is preliminary data.</text>
</comment>
<dbReference type="EMBL" id="JARKIF010000012">
    <property type="protein sequence ID" value="KAJ7626036.1"/>
    <property type="molecule type" value="Genomic_DNA"/>
</dbReference>
<gene>
    <name evidence="7" type="ORF">FB45DRAFT_836277</name>
</gene>
<feature type="domain" description="GST N-terminal" evidence="5">
    <location>
        <begin position="1"/>
        <end position="83"/>
    </location>
</feature>
<dbReference type="InterPro" id="IPR004046">
    <property type="entry name" value="GST_C"/>
</dbReference>
<dbReference type="Pfam" id="PF02798">
    <property type="entry name" value="GST_N"/>
    <property type="match status" value="1"/>
</dbReference>
<dbReference type="SFLD" id="SFLDG00358">
    <property type="entry name" value="Main_(cytGST)"/>
    <property type="match status" value="1"/>
</dbReference>
<dbReference type="Pfam" id="PF00043">
    <property type="entry name" value="GST_C"/>
    <property type="match status" value="1"/>
</dbReference>
<evidence type="ECO:0000313" key="8">
    <source>
        <dbReference type="Proteomes" id="UP001221142"/>
    </source>
</evidence>
<feature type="domain" description="GST C-terminal" evidence="6">
    <location>
        <begin position="92"/>
        <end position="220"/>
    </location>
</feature>
<dbReference type="CDD" id="cd03053">
    <property type="entry name" value="GST_N_Phi"/>
    <property type="match status" value="1"/>
</dbReference>
<keyword evidence="8" id="KW-1185">Reference proteome</keyword>
<dbReference type="PANTHER" id="PTHR43900">
    <property type="entry name" value="GLUTATHIONE S-TRANSFERASE RHO"/>
    <property type="match status" value="1"/>
</dbReference>
<reference evidence="7" key="1">
    <citation type="submission" date="2023-03" db="EMBL/GenBank/DDBJ databases">
        <title>Massive genome expansion in bonnet fungi (Mycena s.s.) driven by repeated elements and novel gene families across ecological guilds.</title>
        <authorList>
            <consortium name="Lawrence Berkeley National Laboratory"/>
            <person name="Harder C.B."/>
            <person name="Miyauchi S."/>
            <person name="Viragh M."/>
            <person name="Kuo A."/>
            <person name="Thoen E."/>
            <person name="Andreopoulos B."/>
            <person name="Lu D."/>
            <person name="Skrede I."/>
            <person name="Drula E."/>
            <person name="Henrissat B."/>
            <person name="Morin E."/>
            <person name="Kohler A."/>
            <person name="Barry K."/>
            <person name="LaButti K."/>
            <person name="Morin E."/>
            <person name="Salamov A."/>
            <person name="Lipzen A."/>
            <person name="Mereny Z."/>
            <person name="Hegedus B."/>
            <person name="Baldrian P."/>
            <person name="Stursova M."/>
            <person name="Weitz H."/>
            <person name="Taylor A."/>
            <person name="Grigoriev I.V."/>
            <person name="Nagy L.G."/>
            <person name="Martin F."/>
            <person name="Kauserud H."/>
        </authorList>
    </citation>
    <scope>NUCLEOTIDE SEQUENCE</scope>
    <source>
        <strain evidence="7">9284</strain>
    </source>
</reference>
<name>A0AAD7FIF9_9AGAR</name>